<accession>A0A0U1DQR5</accession>
<evidence type="ECO:0000259" key="1">
    <source>
        <dbReference type="Pfam" id="PF03625"/>
    </source>
</evidence>
<evidence type="ECO:0000313" key="2">
    <source>
        <dbReference type="EMBL" id="CQD20094.1"/>
    </source>
</evidence>
<dbReference type="RefSeq" id="WP_244275381.1">
    <property type="nucleotide sequence ID" value="NZ_CTEC01000002.1"/>
</dbReference>
<dbReference type="SUPFAM" id="SSF103247">
    <property type="entry name" value="TT1751-like"/>
    <property type="match status" value="1"/>
</dbReference>
<name>A0A0U1DQR5_9MYCO</name>
<dbReference type="EMBL" id="CTEC01000002">
    <property type="protein sequence ID" value="CQD20094.1"/>
    <property type="molecule type" value="Genomic_DNA"/>
</dbReference>
<protein>
    <recommendedName>
        <fullName evidence="1">DUF302 domain-containing protein</fullName>
    </recommendedName>
</protein>
<keyword evidence="3" id="KW-1185">Reference proteome</keyword>
<dbReference type="Pfam" id="PF03625">
    <property type="entry name" value="DUF302"/>
    <property type="match status" value="1"/>
</dbReference>
<dbReference type="InterPro" id="IPR016796">
    <property type="entry name" value="UCP021774"/>
</dbReference>
<dbReference type="CDD" id="cd14797">
    <property type="entry name" value="DUF302"/>
    <property type="match status" value="1"/>
</dbReference>
<evidence type="ECO:0000313" key="3">
    <source>
        <dbReference type="Proteomes" id="UP000199601"/>
    </source>
</evidence>
<proteinExistence type="predicted"/>
<dbReference type="Gene3D" id="3.30.310.70">
    <property type="entry name" value="TT1751-like domain"/>
    <property type="match status" value="1"/>
</dbReference>
<dbReference type="Proteomes" id="UP000199601">
    <property type="component" value="Unassembled WGS sequence"/>
</dbReference>
<dbReference type="PANTHER" id="PTHR38342:SF1">
    <property type="entry name" value="SLR5037 PROTEIN"/>
    <property type="match status" value="1"/>
</dbReference>
<reference evidence="3" key="1">
    <citation type="submission" date="2015-03" db="EMBL/GenBank/DDBJ databases">
        <authorList>
            <person name="Urmite Genomes"/>
        </authorList>
    </citation>
    <scope>NUCLEOTIDE SEQUENCE [LARGE SCALE GENOMIC DNA]</scope>
    <source>
        <strain evidence="3">CSUR P1344</strain>
    </source>
</reference>
<gene>
    <name evidence="2" type="ORF">BN000_04762</name>
</gene>
<dbReference type="AlphaFoldDB" id="A0A0U1DQR5"/>
<dbReference type="PANTHER" id="PTHR38342">
    <property type="entry name" value="SLR5037 PROTEIN"/>
    <property type="match status" value="1"/>
</dbReference>
<feature type="domain" description="DUF302" evidence="1">
    <location>
        <begin position="42"/>
        <end position="107"/>
    </location>
</feature>
<sequence>MTDAHIATNAGLSTRLPAGFDDAVAHTRTALAQHGFGVLTEVDVRAALRDQLGVEMEDYRILGACNAAVAHRAISVDREIGLLLPCNVLVRADPRAAGTVIVEAMDPSLLVEVTGEPALITLAAELTANLRGAIASLTESR</sequence>
<dbReference type="InterPro" id="IPR035923">
    <property type="entry name" value="TT1751-like_sf"/>
</dbReference>
<dbReference type="PIRSF" id="PIRSF021774">
    <property type="entry name" value="UCP021774"/>
    <property type="match status" value="1"/>
</dbReference>
<organism evidence="2 3">
    <name type="scientific">Mycobacterium europaeum</name>
    <dbReference type="NCBI Taxonomy" id="761804"/>
    <lineage>
        <taxon>Bacteria</taxon>
        <taxon>Bacillati</taxon>
        <taxon>Actinomycetota</taxon>
        <taxon>Actinomycetes</taxon>
        <taxon>Mycobacteriales</taxon>
        <taxon>Mycobacteriaceae</taxon>
        <taxon>Mycobacterium</taxon>
        <taxon>Mycobacterium simiae complex</taxon>
    </lineage>
</organism>
<dbReference type="InterPro" id="IPR005180">
    <property type="entry name" value="DUF302"/>
</dbReference>